<keyword evidence="1" id="KW-1133">Transmembrane helix</keyword>
<dbReference type="GO" id="GO:0016740">
    <property type="term" value="F:transferase activity"/>
    <property type="evidence" value="ECO:0007669"/>
    <property type="project" value="UniProtKB-KW"/>
</dbReference>
<feature type="transmembrane region" description="Helical" evidence="1">
    <location>
        <begin position="209"/>
        <end position="233"/>
    </location>
</feature>
<keyword evidence="1" id="KW-0812">Transmembrane</keyword>
<feature type="transmembrane region" description="Helical" evidence="1">
    <location>
        <begin position="320"/>
        <end position="339"/>
    </location>
</feature>
<feature type="transmembrane region" description="Helical" evidence="1">
    <location>
        <begin position="12"/>
        <end position="32"/>
    </location>
</feature>
<keyword evidence="2" id="KW-0808">Transferase</keyword>
<evidence type="ECO:0000256" key="1">
    <source>
        <dbReference type="SAM" id="Phobius"/>
    </source>
</evidence>
<feature type="transmembrane region" description="Helical" evidence="1">
    <location>
        <begin position="186"/>
        <end position="202"/>
    </location>
</feature>
<dbReference type="EMBL" id="PPWZ01000015">
    <property type="protein sequence ID" value="POH37479.1"/>
    <property type="molecule type" value="Genomic_DNA"/>
</dbReference>
<gene>
    <name evidence="2" type="ORF">C2R26_02815</name>
</gene>
<dbReference type="AlphaFoldDB" id="A0A2P4R893"/>
<accession>A0A2P4R893</accession>
<sequence>MKLDKTLLKKCVLPLLIVFLVCFFIMGSSVLFRTNPWVDSNAMLTMGKSVLHGLVPYRDVIDQRGPFLYLIFAIGAAIKQTSFLGVFIMQLLNVSIIYWLSLKIAKEFKLASVEPQWAAILGPLALIATSAFSFGGAPEEFAFTSVLYLLYILNRYKQDVTDIPLKTYFLLGINLSLIFWNKFSMVGSYAVFFLWVAGIFLYQKQFKKLLKVIVAAVLGFLVISAVFLAYYAIQHSLANLFQIYFVQNINSYGQTNQSTLSKIWSLLFLIGKEFRVFAVTILIIIAGWIKAIHDNKPVAIEISMFLGAVLFVALQHRVNYYYVLIWMPFLTIALLRLLQFQIPKMNSLNKISFNLLIVTCLIAIPFANNFDLQQLIVKGDGTSYSYESNLAQRKFGNIIRDKKTKNHQPSLLMVNDLDKGFLLAADILPSTRYWQKLNMNYEELPQMYHSFNDYLVHKKVDFVIVSVPGVQANNIGTVKQQVSAVIDPHIRKSLFANYRMESVAANGPDVYYVLYYRK</sequence>
<organism evidence="2">
    <name type="scientific">Companilactobacillus formosensis</name>
    <dbReference type="NCBI Taxonomy" id="1617889"/>
    <lineage>
        <taxon>Bacteria</taxon>
        <taxon>Bacillati</taxon>
        <taxon>Bacillota</taxon>
        <taxon>Bacilli</taxon>
        <taxon>Lactobacillales</taxon>
        <taxon>Lactobacillaceae</taxon>
        <taxon>Companilactobacillus</taxon>
    </lineage>
</organism>
<keyword evidence="1" id="KW-0472">Membrane</keyword>
<name>A0A2P4R893_9LACO</name>
<feature type="transmembrane region" description="Helical" evidence="1">
    <location>
        <begin position="67"/>
        <end position="100"/>
    </location>
</feature>
<feature type="transmembrane region" description="Helical" evidence="1">
    <location>
        <begin position="263"/>
        <end position="286"/>
    </location>
</feature>
<reference evidence="2" key="1">
    <citation type="submission" date="2018-01" db="EMBL/GenBank/DDBJ databases">
        <title>Genome sequnecing of Lactobacillus formosensis KACC 18721.</title>
        <authorList>
            <person name="Kim S.-J."/>
            <person name="Heo J."/>
        </authorList>
    </citation>
    <scope>NUCLEOTIDE SEQUENCE</scope>
    <source>
        <strain evidence="2">KACC 18721</strain>
    </source>
</reference>
<evidence type="ECO:0000313" key="2">
    <source>
        <dbReference type="EMBL" id="POH37479.1"/>
    </source>
</evidence>
<feature type="transmembrane region" description="Helical" evidence="1">
    <location>
        <begin position="351"/>
        <end position="368"/>
    </location>
</feature>
<proteinExistence type="predicted"/>
<feature type="transmembrane region" description="Helical" evidence="1">
    <location>
        <begin position="120"/>
        <end position="151"/>
    </location>
</feature>
<comment type="caution">
    <text evidence="2">The sequence shown here is derived from an EMBL/GenBank/DDBJ whole genome shotgun (WGS) entry which is preliminary data.</text>
</comment>
<feature type="transmembrane region" description="Helical" evidence="1">
    <location>
        <begin position="298"/>
        <end position="314"/>
    </location>
</feature>
<protein>
    <submittedName>
        <fullName evidence="2">Teichoic acid glycosyl transferase</fullName>
    </submittedName>
</protein>